<evidence type="ECO:0000256" key="1">
    <source>
        <dbReference type="SAM" id="Phobius"/>
    </source>
</evidence>
<sequence>MLILFLSARLENRMAVWFRKIFPKVLVPIVVFQLIASTFILRDTGVTHPRYFVILFGLFAVCAGVILSISPVKMSGVVAALLIAFSIVSITPPVDAFTISRINQRQRLETVLTQNGMLQNNTLIPNAAVSESDKEKIASSMEYLYHINAVDNISWLPESFDFYADFENTFGFSRYDTPGKEGRYYNVFIAPGLPISIEGYDIFVRASVDSGAAVQETISQFDKNGNNYTLAKTSRDGIAYFILTQTAGEELIAFNTQEIFSRYNDFDEEKSELSEKQATFTAEHDRAKLTLIIQNASFNAIQNYFYTDCYVMIAFK</sequence>
<keyword evidence="1" id="KW-1133">Transmembrane helix</keyword>
<dbReference type="AlphaFoldDB" id="A0A645EPX6"/>
<feature type="transmembrane region" description="Helical" evidence="1">
    <location>
        <begin position="21"/>
        <end position="40"/>
    </location>
</feature>
<evidence type="ECO:0008006" key="3">
    <source>
        <dbReference type="Google" id="ProtNLM"/>
    </source>
</evidence>
<keyword evidence="1" id="KW-0812">Transmembrane</keyword>
<proteinExistence type="predicted"/>
<protein>
    <recommendedName>
        <fullName evidence="3">DUF4153 domain-containing protein</fullName>
    </recommendedName>
</protein>
<comment type="caution">
    <text evidence="2">The sequence shown here is derived from an EMBL/GenBank/DDBJ whole genome shotgun (WGS) entry which is preliminary data.</text>
</comment>
<feature type="transmembrane region" description="Helical" evidence="1">
    <location>
        <begin position="76"/>
        <end position="94"/>
    </location>
</feature>
<dbReference type="EMBL" id="VSSQ01049794">
    <property type="protein sequence ID" value="MPN03877.1"/>
    <property type="molecule type" value="Genomic_DNA"/>
</dbReference>
<organism evidence="2">
    <name type="scientific">bioreactor metagenome</name>
    <dbReference type="NCBI Taxonomy" id="1076179"/>
    <lineage>
        <taxon>unclassified sequences</taxon>
        <taxon>metagenomes</taxon>
        <taxon>ecological metagenomes</taxon>
    </lineage>
</organism>
<evidence type="ECO:0000313" key="2">
    <source>
        <dbReference type="EMBL" id="MPN03877.1"/>
    </source>
</evidence>
<name>A0A645EPX6_9ZZZZ</name>
<gene>
    <name evidence="2" type="ORF">SDC9_151112</name>
</gene>
<feature type="transmembrane region" description="Helical" evidence="1">
    <location>
        <begin position="52"/>
        <end position="69"/>
    </location>
</feature>
<keyword evidence="1" id="KW-0472">Membrane</keyword>
<accession>A0A645EPX6</accession>
<reference evidence="2" key="1">
    <citation type="submission" date="2019-08" db="EMBL/GenBank/DDBJ databases">
        <authorList>
            <person name="Kucharzyk K."/>
            <person name="Murdoch R.W."/>
            <person name="Higgins S."/>
            <person name="Loffler F."/>
        </authorList>
    </citation>
    <scope>NUCLEOTIDE SEQUENCE</scope>
</reference>